<dbReference type="InterPro" id="IPR044855">
    <property type="entry name" value="CoA-Trfase_III_dom3_sf"/>
</dbReference>
<accession>A0A1H6FTG1</accession>
<dbReference type="RefSeq" id="WP_090506271.1">
    <property type="nucleotide sequence ID" value="NZ_FNWL01000001.1"/>
</dbReference>
<name>A0A1H6FTG1_9EURY</name>
<evidence type="ECO:0000313" key="2">
    <source>
        <dbReference type="EMBL" id="SEH13458.1"/>
    </source>
</evidence>
<dbReference type="InterPro" id="IPR050483">
    <property type="entry name" value="CoA-transferase_III_domain"/>
</dbReference>
<reference evidence="3" key="1">
    <citation type="submission" date="2016-10" db="EMBL/GenBank/DDBJ databases">
        <authorList>
            <person name="Varghese N."/>
            <person name="Submissions S."/>
        </authorList>
    </citation>
    <scope>NUCLEOTIDE SEQUENCE [LARGE SCALE GENOMIC DNA]</scope>
    <source>
        <strain evidence="3">CGMCC 1.8981</strain>
    </source>
</reference>
<gene>
    <name evidence="2" type="ORF">SAMN04487967_1387</name>
</gene>
<dbReference type="Gene3D" id="3.40.50.10540">
    <property type="entry name" value="Crotonobetainyl-coa:carnitine coa-transferase, domain 1"/>
    <property type="match status" value="1"/>
</dbReference>
<dbReference type="OrthoDB" id="28444at2157"/>
<dbReference type="SUPFAM" id="SSF89796">
    <property type="entry name" value="CoA-transferase family III (CaiB/BaiF)"/>
    <property type="match status" value="1"/>
</dbReference>
<dbReference type="PANTHER" id="PTHR48207:SF3">
    <property type="entry name" value="SUCCINATE--HYDROXYMETHYLGLUTARATE COA-TRANSFERASE"/>
    <property type="match status" value="1"/>
</dbReference>
<sequence>MSEERTPESLPLSGVTVVDLTQVIAGPFGTMNLGDLGAEVIKVEAVGRGDRSRGIQPTPAYFDTINRNKRSIEVNLKTEDGQQIVRELVADADVFVESTKPGRVESFNLAYDDLREVNDSIIYCSISGFGSDSPYENLPAWDTLVQAMSGIMSVTGEEGGQPLWSGLPSGDLITSMYTTQSILAALYARERGDIDSEWIEVPMLDAAISWLSARAGHTFGTDEPFPRLGTRHPTIAPFGLFSCRDENIVIAAGTQSLWTDFCAVLEREDLLEDERFETMHDRSQHPEVLTEIIESELASESADVWVDRFQAADIPAGPIHDTKSIWADEHVVRRNLKRTMEREGRDDAEVIDHPVHFSSLQTHLGTPPEELGESTDGLLAQYGYDEAEIERLREQGVVGTDGNA</sequence>
<dbReference type="AlphaFoldDB" id="A0A1H6FTG1"/>
<keyword evidence="3" id="KW-1185">Reference proteome</keyword>
<evidence type="ECO:0000313" key="3">
    <source>
        <dbReference type="Proteomes" id="UP000199112"/>
    </source>
</evidence>
<dbReference type="InterPro" id="IPR003673">
    <property type="entry name" value="CoA-Trfase_fam_III"/>
</dbReference>
<protein>
    <submittedName>
        <fullName evidence="2">Crotonobetainyl-CoA:carnitine CoA-transferase CaiB</fullName>
    </submittedName>
</protein>
<dbReference type="EMBL" id="FNWL01000001">
    <property type="protein sequence ID" value="SEH13458.1"/>
    <property type="molecule type" value="Genomic_DNA"/>
</dbReference>
<dbReference type="InterPro" id="IPR023606">
    <property type="entry name" value="CoA-Trfase_III_dom_1_sf"/>
</dbReference>
<dbReference type="Proteomes" id="UP000199112">
    <property type="component" value="Unassembled WGS sequence"/>
</dbReference>
<keyword evidence="1 2" id="KW-0808">Transferase</keyword>
<evidence type="ECO:0000256" key="1">
    <source>
        <dbReference type="ARBA" id="ARBA00022679"/>
    </source>
</evidence>
<organism evidence="2 3">
    <name type="scientific">Natronorubrum sediminis</name>
    <dbReference type="NCBI Taxonomy" id="640943"/>
    <lineage>
        <taxon>Archaea</taxon>
        <taxon>Methanobacteriati</taxon>
        <taxon>Methanobacteriota</taxon>
        <taxon>Stenosarchaea group</taxon>
        <taxon>Halobacteria</taxon>
        <taxon>Halobacteriales</taxon>
        <taxon>Natrialbaceae</taxon>
        <taxon>Natronorubrum</taxon>
    </lineage>
</organism>
<dbReference type="GO" id="GO:0008410">
    <property type="term" value="F:CoA-transferase activity"/>
    <property type="evidence" value="ECO:0007669"/>
    <property type="project" value="TreeGrafter"/>
</dbReference>
<proteinExistence type="predicted"/>
<dbReference type="Gene3D" id="3.30.1540.10">
    <property type="entry name" value="formyl-coa transferase, domain 3"/>
    <property type="match status" value="1"/>
</dbReference>
<dbReference type="Pfam" id="PF02515">
    <property type="entry name" value="CoA_transf_3"/>
    <property type="match status" value="1"/>
</dbReference>
<dbReference type="PANTHER" id="PTHR48207">
    <property type="entry name" value="SUCCINATE--HYDROXYMETHYLGLUTARATE COA-TRANSFERASE"/>
    <property type="match status" value="1"/>
</dbReference>